<comment type="subcellular location">
    <subcellularLocation>
        <location evidence="1 10">Cell membrane</location>
        <topology evidence="1 10">Multi-pass membrane protein</topology>
    </subcellularLocation>
</comment>
<feature type="transmembrane region" description="Helical" evidence="10">
    <location>
        <begin position="292"/>
        <end position="311"/>
    </location>
</feature>
<keyword evidence="9 10" id="KW-0807">Transducer</keyword>
<feature type="transmembrane region" description="Helical" evidence="10">
    <location>
        <begin position="141"/>
        <end position="161"/>
    </location>
</feature>
<dbReference type="Pfam" id="PF02949">
    <property type="entry name" value="7tm_6"/>
    <property type="match status" value="1"/>
</dbReference>
<protein>
    <recommendedName>
        <fullName evidence="10">Odorant receptor</fullName>
    </recommendedName>
</protein>
<feature type="transmembrane region" description="Helical" evidence="10">
    <location>
        <begin position="67"/>
        <end position="89"/>
    </location>
</feature>
<evidence type="ECO:0000256" key="4">
    <source>
        <dbReference type="ARBA" id="ARBA00022692"/>
    </source>
</evidence>
<keyword evidence="2" id="KW-1003">Cell membrane</keyword>
<proteinExistence type="evidence at transcript level"/>
<dbReference type="GO" id="GO:0005886">
    <property type="term" value="C:plasma membrane"/>
    <property type="evidence" value="ECO:0007669"/>
    <property type="project" value="UniProtKB-SubCell"/>
</dbReference>
<evidence type="ECO:0000256" key="7">
    <source>
        <dbReference type="ARBA" id="ARBA00023136"/>
    </source>
</evidence>
<feature type="transmembrane region" description="Helical" evidence="10">
    <location>
        <begin position="187"/>
        <end position="211"/>
    </location>
</feature>
<dbReference type="PANTHER" id="PTHR21137">
    <property type="entry name" value="ODORANT RECEPTOR"/>
    <property type="match status" value="1"/>
</dbReference>
<evidence type="ECO:0000256" key="10">
    <source>
        <dbReference type="RuleBase" id="RU351113"/>
    </source>
</evidence>
<dbReference type="GO" id="GO:0004984">
    <property type="term" value="F:olfactory receptor activity"/>
    <property type="evidence" value="ECO:0007669"/>
    <property type="project" value="InterPro"/>
</dbReference>
<organism evidence="11">
    <name type="scientific">Yemma signatus</name>
    <dbReference type="NCBI Taxonomy" id="300820"/>
    <lineage>
        <taxon>Eukaryota</taxon>
        <taxon>Metazoa</taxon>
        <taxon>Ecdysozoa</taxon>
        <taxon>Arthropoda</taxon>
        <taxon>Hexapoda</taxon>
        <taxon>Insecta</taxon>
        <taxon>Pterygota</taxon>
        <taxon>Neoptera</taxon>
        <taxon>Paraneoptera</taxon>
        <taxon>Hemiptera</taxon>
        <taxon>Heteroptera</taxon>
        <taxon>Panheteroptera</taxon>
        <taxon>Pentatomomorpha</taxon>
        <taxon>Lygaeoidea</taxon>
        <taxon>Berytidae</taxon>
        <taxon>Yemma</taxon>
    </lineage>
</organism>
<comment type="similarity">
    <text evidence="10">Belongs to the insect chemoreceptor superfamily. Heteromeric odorant receptor channel (TC 1.A.69) family.</text>
</comment>
<dbReference type="EMBL" id="MG204645">
    <property type="protein sequence ID" value="AXX83011.1"/>
    <property type="molecule type" value="mRNA"/>
</dbReference>
<evidence type="ECO:0000256" key="2">
    <source>
        <dbReference type="ARBA" id="ARBA00022475"/>
    </source>
</evidence>
<name>A0A385H5L6_9HEMI</name>
<comment type="caution">
    <text evidence="10">Lacks conserved residue(s) required for the propagation of feature annotation.</text>
</comment>
<evidence type="ECO:0000256" key="3">
    <source>
        <dbReference type="ARBA" id="ARBA00022606"/>
    </source>
</evidence>
<dbReference type="InterPro" id="IPR004117">
    <property type="entry name" value="7tm6_olfct_rcpt"/>
</dbReference>
<dbReference type="GO" id="GO:0007165">
    <property type="term" value="P:signal transduction"/>
    <property type="evidence" value="ECO:0007669"/>
    <property type="project" value="UniProtKB-KW"/>
</dbReference>
<reference evidence="11" key="1">
    <citation type="submission" date="2017-10" db="EMBL/GenBank/DDBJ databases">
        <authorList>
            <person name="Banno H."/>
            <person name="Chua N.-H."/>
        </authorList>
    </citation>
    <scope>NUCLEOTIDE SEQUENCE</scope>
</reference>
<keyword evidence="7 10" id="KW-0472">Membrane</keyword>
<dbReference type="GO" id="GO:0005549">
    <property type="term" value="F:odorant binding"/>
    <property type="evidence" value="ECO:0007669"/>
    <property type="project" value="InterPro"/>
</dbReference>
<dbReference type="PANTHER" id="PTHR21137:SF35">
    <property type="entry name" value="ODORANT RECEPTOR 19A-RELATED"/>
    <property type="match status" value="1"/>
</dbReference>
<evidence type="ECO:0000256" key="8">
    <source>
        <dbReference type="ARBA" id="ARBA00023170"/>
    </source>
</evidence>
<evidence type="ECO:0000256" key="1">
    <source>
        <dbReference type="ARBA" id="ARBA00004651"/>
    </source>
</evidence>
<accession>A0A385H5L6</accession>
<evidence type="ECO:0000313" key="11">
    <source>
        <dbReference type="EMBL" id="AXX83011.1"/>
    </source>
</evidence>
<sequence>MNDEKSKDLIYDFQDRKYVMAFTGYKIVKSPGPRRLLNIAYVCGIYLLDGYLLAMAAISVYVSLGNVVGTIHCFHLFLLVFTILVGLTIKQINRRELEILSQSLRNGLYTYEGEAVLQEHLKIREAGVKEIRKLSKGFTRFLCFSGTSNTVFISLMQLLIIDEDTSQRPLNPYLPQPIYMPFQTRTPIGFCIGFFINIVYMLYLCAIVICMNEIYLSCMAQLRDQFKILNHSLQNIYERAVSVHSEVGKSREDLFENEKFQECLVFCLRNNVKHHQTLIKLIKTFNGYGGEAFLSVICLASVILAAHVILILEKPGFHIMVNFIVTLTAELFYTLHYCWYGQELLDESAQVYFSLYKTPWIHANEKFKKMLKIMMINTRDPTMIKTPGFNATASLETFGTIISTMYQIMSVVRNK</sequence>
<keyword evidence="4 10" id="KW-0812">Transmembrane</keyword>
<keyword evidence="6 10" id="KW-1133">Transmembrane helix</keyword>
<dbReference type="AlphaFoldDB" id="A0A385H5L6"/>
<gene>
    <name evidence="11" type="primary">OR10</name>
</gene>
<evidence type="ECO:0000256" key="6">
    <source>
        <dbReference type="ARBA" id="ARBA00022989"/>
    </source>
</evidence>
<keyword evidence="8 10" id="KW-0675">Receptor</keyword>
<feature type="transmembrane region" description="Helical" evidence="10">
    <location>
        <begin position="317"/>
        <end position="335"/>
    </location>
</feature>
<keyword evidence="5 10" id="KW-0552">Olfaction</keyword>
<keyword evidence="3 10" id="KW-0716">Sensory transduction</keyword>
<feature type="transmembrane region" description="Helical" evidence="10">
    <location>
        <begin position="36"/>
        <end position="61"/>
    </location>
</feature>
<evidence type="ECO:0000256" key="5">
    <source>
        <dbReference type="ARBA" id="ARBA00022725"/>
    </source>
</evidence>
<evidence type="ECO:0000256" key="9">
    <source>
        <dbReference type="ARBA" id="ARBA00023224"/>
    </source>
</evidence>